<dbReference type="Gene3D" id="3.30.200.20">
    <property type="entry name" value="Phosphorylase Kinase, domain 1"/>
    <property type="match status" value="1"/>
</dbReference>
<keyword evidence="5" id="KW-0547">Nucleotide-binding</keyword>
<dbReference type="PANTHER" id="PTHR44329">
    <property type="entry name" value="SERINE/THREONINE-PROTEIN KINASE TNNI3K-RELATED"/>
    <property type="match status" value="1"/>
</dbReference>
<dbReference type="PROSITE" id="PS50011">
    <property type="entry name" value="PROTEIN_KINASE_DOM"/>
    <property type="match status" value="1"/>
</dbReference>
<dbReference type="STRING" id="52838.A0A4S8JI52"/>
<evidence type="ECO:0000256" key="1">
    <source>
        <dbReference type="ARBA" id="ARBA00010507"/>
    </source>
</evidence>
<evidence type="ECO:0000256" key="3">
    <source>
        <dbReference type="ARBA" id="ARBA00022527"/>
    </source>
</evidence>
<comment type="catalytic activity">
    <reaction evidence="9">
        <text>L-seryl-[protein] + ATP = O-phospho-L-seryl-[protein] + ADP + H(+)</text>
        <dbReference type="Rhea" id="RHEA:17989"/>
        <dbReference type="Rhea" id="RHEA-COMP:9863"/>
        <dbReference type="Rhea" id="RHEA-COMP:11604"/>
        <dbReference type="ChEBI" id="CHEBI:15378"/>
        <dbReference type="ChEBI" id="CHEBI:29999"/>
        <dbReference type="ChEBI" id="CHEBI:30616"/>
        <dbReference type="ChEBI" id="CHEBI:83421"/>
        <dbReference type="ChEBI" id="CHEBI:456216"/>
        <dbReference type="EC" id="2.7.11.1"/>
    </reaction>
</comment>
<keyword evidence="6" id="KW-0418">Kinase</keyword>
<dbReference type="SUPFAM" id="SSF56112">
    <property type="entry name" value="Protein kinase-like (PK-like)"/>
    <property type="match status" value="1"/>
</dbReference>
<dbReference type="EC" id="2.7.11.1" evidence="2"/>
<comment type="similarity">
    <text evidence="1">Belongs to the protein kinase superfamily. TKL Ser/Thr protein kinase family. RAF subfamily.</text>
</comment>
<evidence type="ECO:0000313" key="14">
    <source>
        <dbReference type="Proteomes" id="UP000317650"/>
    </source>
</evidence>
<comment type="catalytic activity">
    <reaction evidence="8">
        <text>L-threonyl-[protein] + ATP = O-phospho-L-threonyl-[protein] + ADP + H(+)</text>
        <dbReference type="Rhea" id="RHEA:46608"/>
        <dbReference type="Rhea" id="RHEA-COMP:11060"/>
        <dbReference type="Rhea" id="RHEA-COMP:11605"/>
        <dbReference type="ChEBI" id="CHEBI:15378"/>
        <dbReference type="ChEBI" id="CHEBI:30013"/>
        <dbReference type="ChEBI" id="CHEBI:30616"/>
        <dbReference type="ChEBI" id="CHEBI:61977"/>
        <dbReference type="ChEBI" id="CHEBI:456216"/>
        <dbReference type="EC" id="2.7.11.1"/>
    </reaction>
</comment>
<dbReference type="InterPro" id="IPR008271">
    <property type="entry name" value="Ser/Thr_kinase_AS"/>
</dbReference>
<dbReference type="InterPro" id="IPR000719">
    <property type="entry name" value="Prot_kinase_dom"/>
</dbReference>
<dbReference type="AlphaFoldDB" id="A0A4S8JI52"/>
<feature type="region of interest" description="Disordered" evidence="10">
    <location>
        <begin position="434"/>
        <end position="453"/>
    </location>
</feature>
<evidence type="ECO:0000256" key="11">
    <source>
        <dbReference type="SAM" id="Phobius"/>
    </source>
</evidence>
<dbReference type="Gene3D" id="1.10.510.10">
    <property type="entry name" value="Transferase(Phosphotransferase) domain 1"/>
    <property type="match status" value="1"/>
</dbReference>
<dbReference type="InterPro" id="IPR001245">
    <property type="entry name" value="Ser-Thr/Tyr_kinase_cat_dom"/>
</dbReference>
<evidence type="ECO:0000256" key="2">
    <source>
        <dbReference type="ARBA" id="ARBA00012513"/>
    </source>
</evidence>
<dbReference type="PANTHER" id="PTHR44329:SF41">
    <property type="entry name" value="OS12G0163800 PROTEIN"/>
    <property type="match status" value="1"/>
</dbReference>
<evidence type="ECO:0000256" key="10">
    <source>
        <dbReference type="SAM" id="MobiDB-lite"/>
    </source>
</evidence>
<dbReference type="Proteomes" id="UP000317650">
    <property type="component" value="Chromosome 7"/>
</dbReference>
<evidence type="ECO:0000256" key="8">
    <source>
        <dbReference type="ARBA" id="ARBA00047899"/>
    </source>
</evidence>
<dbReference type="PRINTS" id="PR00109">
    <property type="entry name" value="TYRKINASE"/>
</dbReference>
<keyword evidence="4" id="KW-0808">Transferase</keyword>
<evidence type="ECO:0000259" key="12">
    <source>
        <dbReference type="PROSITE" id="PS50011"/>
    </source>
</evidence>
<name>A0A4S8JI52_MUSBA</name>
<sequence length="453" mass="50671">MGQLYDGGYQASHRNQLSALLADIGLNIREAHVFSTTDGYSLDVFEVDGWPEEETDGLLKELDAAAVAYNEGSLSGASRCSSTEKVLGSQSKVVDWEIDRRFLKMGKKIARGSCGDLYRATYLGQDVAVKILRADQLNEALLLEFNQEVDILRRVHHKNIVHYIGACVKPTELCIITEYMTGGNLYDHLHKQHISLELPHLLKFSIDICKGMDYLHQNNIIHRDLKTANLLLDANSVVKVGDFGVARFQNQEGVMTAETGTYRWMAPEVVHMVFGDHCISTRLVKLIESYQISECGSKLYRNGTVIVPYDNLTPLQAALGVRQGLRPDIPKDMHPRLAALMQRCWDEVPSKRPSFEEITQELEELLHQVQVCLFVWFAPMGLLSKGSISLVILILFLVSCCDGSRTMLAWYQNPAGKKKSGGFFEFLPRAMPIPPSGPSKRHNSIGLHGQTTP</sequence>
<dbReference type="GO" id="GO:0004674">
    <property type="term" value="F:protein serine/threonine kinase activity"/>
    <property type="evidence" value="ECO:0007669"/>
    <property type="project" value="UniProtKB-KW"/>
</dbReference>
<evidence type="ECO:0000256" key="4">
    <source>
        <dbReference type="ARBA" id="ARBA00022679"/>
    </source>
</evidence>
<dbReference type="CDD" id="cd13999">
    <property type="entry name" value="STKc_MAP3K-like"/>
    <property type="match status" value="1"/>
</dbReference>
<accession>A0A4S8JI52</accession>
<dbReference type="InterPro" id="IPR011009">
    <property type="entry name" value="Kinase-like_dom_sf"/>
</dbReference>
<proteinExistence type="inferred from homology"/>
<dbReference type="GO" id="GO:0005524">
    <property type="term" value="F:ATP binding"/>
    <property type="evidence" value="ECO:0007669"/>
    <property type="project" value="UniProtKB-KW"/>
</dbReference>
<dbReference type="Pfam" id="PF07714">
    <property type="entry name" value="PK_Tyr_Ser-Thr"/>
    <property type="match status" value="1"/>
</dbReference>
<evidence type="ECO:0000256" key="9">
    <source>
        <dbReference type="ARBA" id="ARBA00048679"/>
    </source>
</evidence>
<keyword evidence="3" id="KW-0723">Serine/threonine-protein kinase</keyword>
<evidence type="ECO:0000256" key="7">
    <source>
        <dbReference type="ARBA" id="ARBA00022840"/>
    </source>
</evidence>
<evidence type="ECO:0000256" key="6">
    <source>
        <dbReference type="ARBA" id="ARBA00022777"/>
    </source>
</evidence>
<keyword evidence="11" id="KW-0812">Transmembrane</keyword>
<keyword evidence="11" id="KW-0472">Membrane</keyword>
<keyword evidence="7" id="KW-0067">ATP-binding</keyword>
<dbReference type="InterPro" id="IPR051681">
    <property type="entry name" value="Ser/Thr_Kinases-Pseudokinases"/>
</dbReference>
<evidence type="ECO:0000256" key="5">
    <source>
        <dbReference type="ARBA" id="ARBA00022741"/>
    </source>
</evidence>
<keyword evidence="14" id="KW-1185">Reference proteome</keyword>
<evidence type="ECO:0000313" key="13">
    <source>
        <dbReference type="EMBL" id="THU61630.1"/>
    </source>
</evidence>
<dbReference type="PROSITE" id="PS00108">
    <property type="entry name" value="PROTEIN_KINASE_ST"/>
    <property type="match status" value="1"/>
</dbReference>
<keyword evidence="11" id="KW-1133">Transmembrane helix</keyword>
<comment type="caution">
    <text evidence="13">The sequence shown here is derived from an EMBL/GenBank/DDBJ whole genome shotgun (WGS) entry which is preliminary data.</text>
</comment>
<feature type="domain" description="Protein kinase" evidence="12">
    <location>
        <begin position="103"/>
        <end position="366"/>
    </location>
</feature>
<reference evidence="13 14" key="1">
    <citation type="journal article" date="2019" name="Nat. Plants">
        <title>Genome sequencing of Musa balbisiana reveals subgenome evolution and function divergence in polyploid bananas.</title>
        <authorList>
            <person name="Yao X."/>
        </authorList>
    </citation>
    <scope>NUCLEOTIDE SEQUENCE [LARGE SCALE GENOMIC DNA]</scope>
    <source>
        <strain evidence="14">cv. DH-PKW</strain>
        <tissue evidence="13">Leaves</tissue>
    </source>
</reference>
<gene>
    <name evidence="13" type="ORF">C4D60_Mb07t25360</name>
</gene>
<protein>
    <recommendedName>
        <fullName evidence="2">non-specific serine/threonine protein kinase</fullName>
        <ecNumber evidence="2">2.7.11.1</ecNumber>
    </recommendedName>
</protein>
<dbReference type="EMBL" id="PYDT01000005">
    <property type="protein sequence ID" value="THU61630.1"/>
    <property type="molecule type" value="Genomic_DNA"/>
</dbReference>
<dbReference type="FunFam" id="3.30.200.20:FF:000060">
    <property type="entry name" value="Serine/threonine-protein kinase isoform 1"/>
    <property type="match status" value="1"/>
</dbReference>
<dbReference type="SMART" id="SM00220">
    <property type="entry name" value="S_TKc"/>
    <property type="match status" value="1"/>
</dbReference>
<feature type="transmembrane region" description="Helical" evidence="11">
    <location>
        <begin position="373"/>
        <end position="398"/>
    </location>
</feature>
<organism evidence="13 14">
    <name type="scientific">Musa balbisiana</name>
    <name type="common">Banana</name>
    <dbReference type="NCBI Taxonomy" id="52838"/>
    <lineage>
        <taxon>Eukaryota</taxon>
        <taxon>Viridiplantae</taxon>
        <taxon>Streptophyta</taxon>
        <taxon>Embryophyta</taxon>
        <taxon>Tracheophyta</taxon>
        <taxon>Spermatophyta</taxon>
        <taxon>Magnoliopsida</taxon>
        <taxon>Liliopsida</taxon>
        <taxon>Zingiberales</taxon>
        <taxon>Musaceae</taxon>
        <taxon>Musa</taxon>
    </lineage>
</organism>